<evidence type="ECO:0000313" key="3">
    <source>
        <dbReference type="Proteomes" id="UP000245119"/>
    </source>
</evidence>
<organism evidence="2 3">
    <name type="scientific">Pomacea canaliculata</name>
    <name type="common">Golden apple snail</name>
    <dbReference type="NCBI Taxonomy" id="400727"/>
    <lineage>
        <taxon>Eukaryota</taxon>
        <taxon>Metazoa</taxon>
        <taxon>Spiralia</taxon>
        <taxon>Lophotrochozoa</taxon>
        <taxon>Mollusca</taxon>
        <taxon>Gastropoda</taxon>
        <taxon>Caenogastropoda</taxon>
        <taxon>Architaenioglossa</taxon>
        <taxon>Ampullarioidea</taxon>
        <taxon>Ampullariidae</taxon>
        <taxon>Pomacea</taxon>
    </lineage>
</organism>
<feature type="region of interest" description="Disordered" evidence="1">
    <location>
        <begin position="124"/>
        <end position="201"/>
    </location>
</feature>
<dbReference type="EMBL" id="PZQS01000007">
    <property type="protein sequence ID" value="PVD26825.1"/>
    <property type="molecule type" value="Genomic_DNA"/>
</dbReference>
<keyword evidence="3" id="KW-1185">Reference proteome</keyword>
<evidence type="ECO:0000256" key="1">
    <source>
        <dbReference type="SAM" id="MobiDB-lite"/>
    </source>
</evidence>
<gene>
    <name evidence="2" type="ORF">C0Q70_11972</name>
</gene>
<feature type="compositionally biased region" description="Polar residues" evidence="1">
    <location>
        <begin position="135"/>
        <end position="147"/>
    </location>
</feature>
<dbReference type="Proteomes" id="UP000245119">
    <property type="component" value="Linkage Group LG7"/>
</dbReference>
<name>A0A2T7P091_POMCA</name>
<feature type="compositionally biased region" description="Basic and acidic residues" evidence="1">
    <location>
        <begin position="124"/>
        <end position="134"/>
    </location>
</feature>
<dbReference type="AlphaFoldDB" id="A0A2T7P091"/>
<accession>A0A2T7P091</accession>
<comment type="caution">
    <text evidence="2">The sequence shown here is derived from an EMBL/GenBank/DDBJ whole genome shotgun (WGS) entry which is preliminary data.</text>
</comment>
<proteinExistence type="predicted"/>
<dbReference type="OrthoDB" id="6062651at2759"/>
<feature type="compositionally biased region" description="Low complexity" evidence="1">
    <location>
        <begin position="177"/>
        <end position="196"/>
    </location>
</feature>
<reference evidence="2 3" key="1">
    <citation type="submission" date="2018-04" db="EMBL/GenBank/DDBJ databases">
        <title>The genome of golden apple snail Pomacea canaliculata provides insight into stress tolerance and invasive adaptation.</title>
        <authorList>
            <person name="Liu C."/>
            <person name="Liu B."/>
            <person name="Ren Y."/>
            <person name="Zhang Y."/>
            <person name="Wang H."/>
            <person name="Li S."/>
            <person name="Jiang F."/>
            <person name="Yin L."/>
            <person name="Zhang G."/>
            <person name="Qian W."/>
            <person name="Fan W."/>
        </authorList>
    </citation>
    <scope>NUCLEOTIDE SEQUENCE [LARGE SCALE GENOMIC DNA]</scope>
    <source>
        <strain evidence="2">SZHN2017</strain>
        <tissue evidence="2">Muscle</tissue>
    </source>
</reference>
<protein>
    <submittedName>
        <fullName evidence="2">Uncharacterized protein</fullName>
    </submittedName>
</protein>
<sequence>MSINRFNGKDADYEQLILTSTLTISQRCIEWGDSSKANRDRKDKERVIKARCRLKESGIVISEDLTHLNIQRLNRLKQQEGVVDAWSAAGGRLFAKLRDSSVVEIKSEDTSPIHSWKLIELHNEQRSQHQRRSEGNPQRFPQDTLQRQHVHRPQIHQQPTHKEKAHRGLSTPPSQLSRSSHSTPTTPTSAAEAVSPQPCQQSRIGEMKAADKLMFSPVTPLSPKHLFHLLLTKRKLARKESGKNTEYC</sequence>
<evidence type="ECO:0000313" key="2">
    <source>
        <dbReference type="EMBL" id="PVD26825.1"/>
    </source>
</evidence>